<comment type="cofactor">
    <cofactor evidence="2">
        <name>Mn(2+)</name>
        <dbReference type="ChEBI" id="CHEBI:29035"/>
    </cofactor>
</comment>
<dbReference type="Proteomes" id="UP000565711">
    <property type="component" value="Unassembled WGS sequence"/>
</dbReference>
<keyword evidence="12 19" id="KW-0460">Magnesium</keyword>
<accession>A0A846XTR9</accession>
<dbReference type="GO" id="GO:0000287">
    <property type="term" value="F:magnesium ion binding"/>
    <property type="evidence" value="ECO:0007669"/>
    <property type="project" value="UniProtKB-UniRule"/>
</dbReference>
<evidence type="ECO:0000256" key="11">
    <source>
        <dbReference type="ARBA" id="ARBA00022833"/>
    </source>
</evidence>
<dbReference type="GO" id="GO:0009231">
    <property type="term" value="P:riboflavin biosynthetic process"/>
    <property type="evidence" value="ECO:0007669"/>
    <property type="project" value="UniProtKB-UniRule"/>
</dbReference>
<feature type="active site" description="Nucleophile; for GTP cyclohydrolase activity" evidence="19">
    <location>
        <position position="337"/>
    </location>
</feature>
<dbReference type="NCBIfam" id="NF001591">
    <property type="entry name" value="PRK00393.1"/>
    <property type="match status" value="1"/>
</dbReference>
<feature type="binding site" evidence="19">
    <location>
        <position position="323"/>
    </location>
    <ligand>
        <name>GTP</name>
        <dbReference type="ChEBI" id="CHEBI:37565"/>
    </ligand>
</feature>
<comment type="similarity">
    <text evidence="6 19">In the N-terminal section; belongs to the DHBP synthase family.</text>
</comment>
<evidence type="ECO:0000256" key="6">
    <source>
        <dbReference type="ARBA" id="ARBA00005520"/>
    </source>
</evidence>
<dbReference type="EMBL" id="JAAXOP010000002">
    <property type="protein sequence ID" value="NKY49260.1"/>
    <property type="molecule type" value="Genomic_DNA"/>
</dbReference>
<evidence type="ECO:0000256" key="19">
    <source>
        <dbReference type="HAMAP-Rule" id="MF_01283"/>
    </source>
</evidence>
<evidence type="ECO:0000256" key="16">
    <source>
        <dbReference type="ARBA" id="ARBA00023268"/>
    </source>
</evidence>
<dbReference type="AlphaFoldDB" id="A0A846XTR9"/>
<comment type="function">
    <text evidence="17 19">Catalyzes the conversion of GTP to 2,5-diamino-6-ribosylamino-4(3H)-pyrimidinone 5'-phosphate (DARP), formate and pyrophosphate.</text>
</comment>
<evidence type="ECO:0000256" key="3">
    <source>
        <dbReference type="ARBA" id="ARBA00002284"/>
    </source>
</evidence>
<dbReference type="Pfam" id="PF00926">
    <property type="entry name" value="DHBP_synthase"/>
    <property type="match status" value="1"/>
</dbReference>
<comment type="pathway">
    <text evidence="5 19">Cofactor biosynthesis; riboflavin biosynthesis; 2-hydroxy-3-oxobutyl phosphate from D-ribulose 5-phosphate: step 1/1.</text>
</comment>
<keyword evidence="13 19" id="KW-0342">GTP-binding</keyword>
<comment type="catalytic activity">
    <reaction evidence="1 19">
        <text>D-ribulose 5-phosphate = (2S)-2-hydroxy-3-oxobutyl phosphate + formate + H(+)</text>
        <dbReference type="Rhea" id="RHEA:18457"/>
        <dbReference type="ChEBI" id="CHEBI:15378"/>
        <dbReference type="ChEBI" id="CHEBI:15740"/>
        <dbReference type="ChEBI" id="CHEBI:58121"/>
        <dbReference type="ChEBI" id="CHEBI:58830"/>
        <dbReference type="EC" id="4.1.99.12"/>
    </reaction>
</comment>
<dbReference type="HAMAP" id="MF_00180">
    <property type="entry name" value="RibB"/>
    <property type="match status" value="1"/>
</dbReference>
<sequence>MSGEFDSIQKALDALAAGRPVVVVDDEDRENEGDLVLAAEFATAETIGFLVRHTSGVLCVPMPGADLDRLSLPPMTAVNEDPKGTAYTVSVDAATGISTGISAADRARTMRLLADPRTGAADLTRPGHVFPLRAHPRGVLGRPGHTEATVDLLRAAGLRPAGVIAEVVADDGSMARLPQLRTFARTHALPIISIADLIEHRRRGEHTITRLAQTRLPTRYGDFRVFGYQDAGSGTQPPVEHLALAYGDPAGVDVLARLHSECLTGDAFGSLRCDCGEQLDASLRAVAAEGRGVVVYLRGQEGRGIGLLNKLRAYELQDAGADTVDANLRLGLPIDARRYDAGAQILTDLGVESVRLLSNNPDKEAGLAAHGIAVTRRIPLQTDPTEHNVHYLRTKRERMRHQLTGLDAVSAAAN</sequence>
<comment type="pathway">
    <text evidence="4 19">Cofactor biosynthesis; riboflavin biosynthesis; 5-amino-6-(D-ribitylamino)uracil from GTP: step 1/4.</text>
</comment>
<dbReference type="InterPro" id="IPR036144">
    <property type="entry name" value="RibA-like_sf"/>
</dbReference>
<feature type="binding site" evidence="19">
    <location>
        <position position="278"/>
    </location>
    <ligand>
        <name>GTP</name>
        <dbReference type="ChEBI" id="CHEBI:37565"/>
    </ligand>
</feature>
<comment type="cofactor">
    <cofactor evidence="19">
        <name>Zn(2+)</name>
        <dbReference type="ChEBI" id="CHEBI:29105"/>
    </cofactor>
    <text evidence="19">Binds 1 zinc ion per subunit.</text>
</comment>
<dbReference type="HAMAP" id="MF_00179">
    <property type="entry name" value="RibA"/>
    <property type="match status" value="1"/>
</dbReference>
<proteinExistence type="inferred from homology"/>
<comment type="similarity">
    <text evidence="19">In the C-terminal section; belongs to the GTP cyclohydrolase II family.</text>
</comment>
<feature type="binding site" evidence="19">
    <location>
        <position position="145"/>
    </location>
    <ligand>
        <name>Mg(2+)</name>
        <dbReference type="ChEBI" id="CHEBI:18420"/>
        <label>2</label>
    </ligand>
</feature>
<feature type="region of interest" description="GTP cyclohydrolase II" evidence="19">
    <location>
        <begin position="204"/>
        <end position="414"/>
    </location>
</feature>
<evidence type="ECO:0000256" key="2">
    <source>
        <dbReference type="ARBA" id="ARBA00001936"/>
    </source>
</evidence>
<dbReference type="GO" id="GO:0003935">
    <property type="term" value="F:GTP cyclohydrolase II activity"/>
    <property type="evidence" value="ECO:0007669"/>
    <property type="project" value="UniProtKB-UniRule"/>
</dbReference>
<dbReference type="NCBIfam" id="TIGR00505">
    <property type="entry name" value="ribA"/>
    <property type="match status" value="1"/>
</dbReference>
<feature type="binding site" evidence="19">
    <location>
        <position position="30"/>
    </location>
    <ligand>
        <name>Mg(2+)</name>
        <dbReference type="ChEBI" id="CHEBI:18420"/>
        <label>1</label>
    </ligand>
</feature>
<dbReference type="RefSeq" id="WP_067868601.1">
    <property type="nucleotide sequence ID" value="NZ_JAAXOP010000002.1"/>
</dbReference>
<evidence type="ECO:0000256" key="7">
    <source>
        <dbReference type="ARBA" id="ARBA00022619"/>
    </source>
</evidence>
<dbReference type="FunFam" id="3.90.870.10:FF:000001">
    <property type="entry name" value="Riboflavin biosynthesis protein RibBA"/>
    <property type="match status" value="1"/>
</dbReference>
<dbReference type="GO" id="GO:0008686">
    <property type="term" value="F:3,4-dihydroxy-2-butanone-4-phosphate synthase activity"/>
    <property type="evidence" value="ECO:0007669"/>
    <property type="project" value="UniProtKB-UniRule"/>
</dbReference>
<evidence type="ECO:0000256" key="1">
    <source>
        <dbReference type="ARBA" id="ARBA00000141"/>
    </source>
</evidence>
<dbReference type="GO" id="GO:0008270">
    <property type="term" value="F:zinc ion binding"/>
    <property type="evidence" value="ECO:0007669"/>
    <property type="project" value="UniProtKB-UniRule"/>
</dbReference>
<protein>
    <recommendedName>
        <fullName evidence="19">Riboflavin biosynthesis protein RibBA</fullName>
    </recommendedName>
    <domain>
        <recommendedName>
            <fullName evidence="19">3,4-dihydroxy-2-butanone 4-phosphate synthase</fullName>
            <shortName evidence="19">DHBP synthase</shortName>
            <ecNumber evidence="19">4.1.99.12</ecNumber>
        </recommendedName>
    </domain>
    <domain>
        <recommendedName>
            <fullName evidence="19">GTP cyclohydrolase-2</fullName>
            <ecNumber evidence="19">3.5.4.25</ecNumber>
        </recommendedName>
        <alternativeName>
            <fullName evidence="19">GTP cyclohydrolase II</fullName>
        </alternativeName>
    </domain>
</protein>
<dbReference type="SUPFAM" id="SSF55821">
    <property type="entry name" value="YrdC/RibB"/>
    <property type="match status" value="1"/>
</dbReference>
<comment type="catalytic activity">
    <reaction evidence="18 19">
        <text>GTP + 4 H2O = 2,5-diamino-6-hydroxy-4-(5-phosphoribosylamino)-pyrimidine + formate + 2 phosphate + 3 H(+)</text>
        <dbReference type="Rhea" id="RHEA:23704"/>
        <dbReference type="ChEBI" id="CHEBI:15377"/>
        <dbReference type="ChEBI" id="CHEBI:15378"/>
        <dbReference type="ChEBI" id="CHEBI:15740"/>
        <dbReference type="ChEBI" id="CHEBI:37565"/>
        <dbReference type="ChEBI" id="CHEBI:43474"/>
        <dbReference type="ChEBI" id="CHEBI:58614"/>
        <dbReference type="EC" id="3.5.4.25"/>
    </reaction>
</comment>
<evidence type="ECO:0000256" key="13">
    <source>
        <dbReference type="ARBA" id="ARBA00023134"/>
    </source>
</evidence>
<keyword evidence="15 19" id="KW-0456">Lyase</keyword>
<feature type="binding site" evidence="19">
    <location>
        <begin position="142"/>
        <end position="146"/>
    </location>
    <ligand>
        <name>D-ribulose 5-phosphate</name>
        <dbReference type="ChEBI" id="CHEBI:58121"/>
    </ligand>
</feature>
<dbReference type="Gene3D" id="3.40.50.10990">
    <property type="entry name" value="GTP cyclohydrolase II"/>
    <property type="match status" value="1"/>
</dbReference>
<keyword evidence="7 19" id="KW-0686">Riboflavin biosynthesis</keyword>
<feature type="binding site" evidence="19">
    <location>
        <position position="273"/>
    </location>
    <ligand>
        <name>Zn(2+)</name>
        <dbReference type="ChEBI" id="CHEBI:29105"/>
        <note>catalytic</note>
    </ligand>
</feature>
<dbReference type="InterPro" id="IPR000926">
    <property type="entry name" value="RibA"/>
</dbReference>
<dbReference type="FunFam" id="3.40.50.10990:FF:000001">
    <property type="entry name" value="Riboflavin biosynthesis protein RibBA"/>
    <property type="match status" value="1"/>
</dbReference>
<keyword evidence="14 19" id="KW-0464">Manganese</keyword>
<evidence type="ECO:0000256" key="10">
    <source>
        <dbReference type="ARBA" id="ARBA00022801"/>
    </source>
</evidence>
<dbReference type="HAMAP" id="MF_01283">
    <property type="entry name" value="RibBA"/>
    <property type="match status" value="1"/>
</dbReference>
<comment type="function">
    <text evidence="3 19">Catalyzes the conversion of D-ribulose 5-phosphate to formate and 3,4-dihydroxy-2-butanone 4-phosphate.</text>
</comment>
<dbReference type="GO" id="GO:0005829">
    <property type="term" value="C:cytosol"/>
    <property type="evidence" value="ECO:0007669"/>
    <property type="project" value="TreeGrafter"/>
</dbReference>
<feature type="binding site" evidence="19">
    <location>
        <begin position="29"/>
        <end position="30"/>
    </location>
    <ligand>
        <name>D-ribulose 5-phosphate</name>
        <dbReference type="ChEBI" id="CHEBI:58121"/>
    </ligand>
</feature>
<dbReference type="CDD" id="cd00641">
    <property type="entry name" value="GTP_cyclohydro2"/>
    <property type="match status" value="1"/>
</dbReference>
<evidence type="ECO:0000313" key="22">
    <source>
        <dbReference type="Proteomes" id="UP000565711"/>
    </source>
</evidence>
<gene>
    <name evidence="19" type="primary">ribBA</name>
    <name evidence="21" type="ORF">HGA08_03420</name>
</gene>
<name>A0A846XTR9_9NOCA</name>
<evidence type="ECO:0000256" key="9">
    <source>
        <dbReference type="ARBA" id="ARBA00022741"/>
    </source>
</evidence>
<dbReference type="NCBIfam" id="TIGR00506">
    <property type="entry name" value="ribB"/>
    <property type="match status" value="1"/>
</dbReference>
<feature type="binding site" evidence="19">
    <location>
        <position position="34"/>
    </location>
    <ligand>
        <name>D-ribulose 5-phosphate</name>
        <dbReference type="ChEBI" id="CHEBI:58121"/>
    </ligand>
</feature>
<dbReference type="PANTHER" id="PTHR21327:SF18">
    <property type="entry name" value="3,4-DIHYDROXY-2-BUTANONE 4-PHOSPHATE SYNTHASE"/>
    <property type="match status" value="1"/>
</dbReference>
<dbReference type="InterPro" id="IPR032677">
    <property type="entry name" value="GTP_cyclohydro_II"/>
</dbReference>
<feature type="binding site" evidence="19">
    <location>
        <position position="358"/>
    </location>
    <ligand>
        <name>GTP</name>
        <dbReference type="ChEBI" id="CHEBI:37565"/>
    </ligand>
</feature>
<evidence type="ECO:0000256" key="14">
    <source>
        <dbReference type="ARBA" id="ARBA00023211"/>
    </source>
</evidence>
<keyword evidence="8 19" id="KW-0479">Metal-binding</keyword>
<feature type="binding site" evidence="19">
    <location>
        <begin position="257"/>
        <end position="261"/>
    </location>
    <ligand>
        <name>GTP</name>
        <dbReference type="ChEBI" id="CHEBI:37565"/>
    </ligand>
</feature>
<organism evidence="21 22">
    <name type="scientific">Nocardia vermiculata</name>
    <dbReference type="NCBI Taxonomy" id="257274"/>
    <lineage>
        <taxon>Bacteria</taxon>
        <taxon>Bacillati</taxon>
        <taxon>Actinomycetota</taxon>
        <taxon>Actinomycetes</taxon>
        <taxon>Mycobacteriales</taxon>
        <taxon>Nocardiaceae</taxon>
        <taxon>Nocardia</taxon>
    </lineage>
</organism>
<feature type="binding site" evidence="19">
    <location>
        <position position="166"/>
    </location>
    <ligand>
        <name>D-ribulose 5-phosphate</name>
        <dbReference type="ChEBI" id="CHEBI:58121"/>
    </ligand>
</feature>
<evidence type="ECO:0000259" key="20">
    <source>
        <dbReference type="Pfam" id="PF00925"/>
    </source>
</evidence>
<evidence type="ECO:0000256" key="18">
    <source>
        <dbReference type="ARBA" id="ARBA00049295"/>
    </source>
</evidence>
<feature type="binding site" evidence="19">
    <location>
        <position position="275"/>
    </location>
    <ligand>
        <name>Zn(2+)</name>
        <dbReference type="ChEBI" id="CHEBI:29105"/>
        <note>catalytic</note>
    </ligand>
</feature>
<dbReference type="GO" id="GO:0005525">
    <property type="term" value="F:GTP binding"/>
    <property type="evidence" value="ECO:0007669"/>
    <property type="project" value="UniProtKB-KW"/>
</dbReference>
<feature type="domain" description="GTP cyclohydrolase II" evidence="20">
    <location>
        <begin position="210"/>
        <end position="379"/>
    </location>
</feature>
<evidence type="ECO:0000256" key="17">
    <source>
        <dbReference type="ARBA" id="ARBA00043932"/>
    </source>
</evidence>
<keyword evidence="22" id="KW-1185">Reference proteome</keyword>
<keyword evidence="9 19" id="KW-0547">Nucleotide-binding</keyword>
<feature type="binding site" evidence="19">
    <location>
        <begin position="301"/>
        <end position="303"/>
    </location>
    <ligand>
        <name>GTP</name>
        <dbReference type="ChEBI" id="CHEBI:37565"/>
    </ligand>
</feature>
<feature type="site" description="Essential for DHBP synthase activity" evidence="19">
    <location>
        <position position="128"/>
    </location>
</feature>
<dbReference type="EC" id="3.5.4.25" evidence="19"/>
<evidence type="ECO:0000256" key="4">
    <source>
        <dbReference type="ARBA" id="ARBA00004853"/>
    </source>
</evidence>
<feature type="binding site" evidence="19">
    <location>
        <position position="363"/>
    </location>
    <ligand>
        <name>GTP</name>
        <dbReference type="ChEBI" id="CHEBI:37565"/>
    </ligand>
</feature>
<dbReference type="Pfam" id="PF00925">
    <property type="entry name" value="GTP_cyclohydro2"/>
    <property type="match status" value="1"/>
</dbReference>
<evidence type="ECO:0000256" key="5">
    <source>
        <dbReference type="ARBA" id="ARBA00004904"/>
    </source>
</evidence>
<dbReference type="GO" id="GO:0030145">
    <property type="term" value="F:manganese ion binding"/>
    <property type="evidence" value="ECO:0007669"/>
    <property type="project" value="UniProtKB-UniRule"/>
</dbReference>
<dbReference type="PANTHER" id="PTHR21327">
    <property type="entry name" value="GTP CYCLOHYDROLASE II-RELATED"/>
    <property type="match status" value="1"/>
</dbReference>
<feature type="region of interest" description="DHBP synthase" evidence="19">
    <location>
        <begin position="1"/>
        <end position="203"/>
    </location>
</feature>
<dbReference type="InterPro" id="IPR016299">
    <property type="entry name" value="Riboflavin_synth_RibBA"/>
</dbReference>
<evidence type="ECO:0000256" key="12">
    <source>
        <dbReference type="ARBA" id="ARBA00022842"/>
    </source>
</evidence>
<dbReference type="Gene3D" id="3.90.870.10">
    <property type="entry name" value="DHBP synthase"/>
    <property type="match status" value="1"/>
</dbReference>
<dbReference type="EC" id="4.1.99.12" evidence="19"/>
<reference evidence="21 22" key="1">
    <citation type="submission" date="2020-04" db="EMBL/GenBank/DDBJ databases">
        <title>MicrobeNet Type strains.</title>
        <authorList>
            <person name="Nicholson A.C."/>
        </authorList>
    </citation>
    <scope>NUCLEOTIDE SEQUENCE [LARGE SCALE GENOMIC DNA]</scope>
    <source>
        <strain evidence="21 22">JCM 12354</strain>
    </source>
</reference>
<dbReference type="InterPro" id="IPR017945">
    <property type="entry name" value="DHBP_synth_RibB-like_a/b_dom"/>
</dbReference>
<feature type="site" description="Essential for DHBP synthase activity" evidence="19">
    <location>
        <position position="166"/>
    </location>
</feature>
<comment type="caution">
    <text evidence="21">The sequence shown here is derived from an EMBL/GenBank/DDBJ whole genome shotgun (WGS) entry which is preliminary data.</text>
</comment>
<evidence type="ECO:0000313" key="21">
    <source>
        <dbReference type="EMBL" id="NKY49260.1"/>
    </source>
</evidence>
<dbReference type="InterPro" id="IPR000422">
    <property type="entry name" value="DHBP_synthase_RibB"/>
</dbReference>
<keyword evidence="11 19" id="KW-0862">Zinc</keyword>
<comment type="cofactor">
    <cofactor evidence="19">
        <name>Mg(2+)</name>
        <dbReference type="ChEBI" id="CHEBI:18420"/>
    </cofactor>
    <cofactor evidence="19">
        <name>Mn(2+)</name>
        <dbReference type="ChEBI" id="CHEBI:29035"/>
    </cofactor>
    <text evidence="19">Binds 2 divalent metal cations per subunit. Magnesium or manganese.</text>
</comment>
<dbReference type="PIRSF" id="PIRSF001259">
    <property type="entry name" value="RibA"/>
    <property type="match status" value="1"/>
</dbReference>
<evidence type="ECO:0000256" key="15">
    <source>
        <dbReference type="ARBA" id="ARBA00023239"/>
    </source>
</evidence>
<feature type="active site" description="Proton acceptor; for GTP cyclohydrolase activity" evidence="19">
    <location>
        <position position="335"/>
    </location>
</feature>
<keyword evidence="16 19" id="KW-0511">Multifunctional enzyme</keyword>
<dbReference type="NCBIfam" id="NF006803">
    <property type="entry name" value="PRK09311.1"/>
    <property type="match status" value="1"/>
</dbReference>
<evidence type="ECO:0000256" key="8">
    <source>
        <dbReference type="ARBA" id="ARBA00022723"/>
    </source>
</evidence>
<dbReference type="SUPFAM" id="SSF142695">
    <property type="entry name" value="RibA-like"/>
    <property type="match status" value="1"/>
</dbReference>
<keyword evidence="10 19" id="KW-0378">Hydrolase</keyword>
<feature type="binding site" evidence="19">
    <location>
        <position position="30"/>
    </location>
    <ligand>
        <name>Mg(2+)</name>
        <dbReference type="ChEBI" id="CHEBI:18420"/>
        <label>2</label>
    </ligand>
</feature>
<dbReference type="UniPathway" id="UPA00275">
    <property type="reaction ID" value="UER00399"/>
</dbReference>
<feature type="binding site" evidence="19">
    <location>
        <position position="262"/>
    </location>
    <ligand>
        <name>Zn(2+)</name>
        <dbReference type="ChEBI" id="CHEBI:29105"/>
        <note>catalytic</note>
    </ligand>
</feature>